<keyword evidence="1" id="KW-1185">Reference proteome</keyword>
<accession>A0A6P5GDS9</accession>
<reference evidence="2" key="2">
    <citation type="submission" date="2025-08" db="UniProtKB">
        <authorList>
            <consortium name="RefSeq"/>
        </authorList>
    </citation>
    <scope>IDENTIFICATION</scope>
    <source>
        <tissue evidence="2">Leaf</tissue>
    </source>
</reference>
<dbReference type="RefSeq" id="XP_020104073.1">
    <property type="nucleotide sequence ID" value="XM_020248484.1"/>
</dbReference>
<dbReference type="Proteomes" id="UP000515123">
    <property type="component" value="Linkage group 15"/>
</dbReference>
<evidence type="ECO:0000313" key="1">
    <source>
        <dbReference type="Proteomes" id="UP000515123"/>
    </source>
</evidence>
<evidence type="ECO:0000313" key="2">
    <source>
        <dbReference type="RefSeq" id="XP_020104073.1"/>
    </source>
</evidence>
<dbReference type="GeneID" id="109721065"/>
<gene>
    <name evidence="2" type="primary">LOC109721065</name>
</gene>
<organism evidence="1 2">
    <name type="scientific">Ananas comosus</name>
    <name type="common">Pineapple</name>
    <name type="synonym">Ananas ananas</name>
    <dbReference type="NCBI Taxonomy" id="4615"/>
    <lineage>
        <taxon>Eukaryota</taxon>
        <taxon>Viridiplantae</taxon>
        <taxon>Streptophyta</taxon>
        <taxon>Embryophyta</taxon>
        <taxon>Tracheophyta</taxon>
        <taxon>Spermatophyta</taxon>
        <taxon>Magnoliopsida</taxon>
        <taxon>Liliopsida</taxon>
        <taxon>Poales</taxon>
        <taxon>Bromeliaceae</taxon>
        <taxon>Bromelioideae</taxon>
        <taxon>Ananas</taxon>
    </lineage>
</organism>
<proteinExistence type="predicted"/>
<protein>
    <submittedName>
        <fullName evidence="2">Calmodulin-like</fullName>
    </submittedName>
</protein>
<sequence length="128" mass="14897">MAKYMTNDEHDELEKAFAFFNLELIDDKQLANVVRFLGHSPTDDELQSLANRIGGENWKKFSFSKFLEFIAPLMKITKTHEELFKGDSILCLQCNKGNKKYVKAKSLESHSEDVQRKKKEEISFDTLF</sequence>
<dbReference type="AlphaFoldDB" id="A0A6P5GDS9"/>
<dbReference type="Gene3D" id="1.10.238.10">
    <property type="entry name" value="EF-hand"/>
    <property type="match status" value="1"/>
</dbReference>
<name>A0A6P5GDS9_ANACO</name>
<dbReference type="InterPro" id="IPR011992">
    <property type="entry name" value="EF-hand-dom_pair"/>
</dbReference>
<dbReference type="SUPFAM" id="SSF47473">
    <property type="entry name" value="EF-hand"/>
    <property type="match status" value="1"/>
</dbReference>
<reference evidence="1" key="1">
    <citation type="journal article" date="2015" name="Nat. Genet.">
        <title>The pineapple genome and the evolution of CAM photosynthesis.</title>
        <authorList>
            <person name="Ming R."/>
            <person name="VanBuren R."/>
            <person name="Wai C.M."/>
            <person name="Tang H."/>
            <person name="Schatz M.C."/>
            <person name="Bowers J.E."/>
            <person name="Lyons E."/>
            <person name="Wang M.L."/>
            <person name="Chen J."/>
            <person name="Biggers E."/>
            <person name="Zhang J."/>
            <person name="Huang L."/>
            <person name="Zhang L."/>
            <person name="Miao W."/>
            <person name="Zhang J."/>
            <person name="Ye Z."/>
            <person name="Miao C."/>
            <person name="Lin Z."/>
            <person name="Wang H."/>
            <person name="Zhou H."/>
            <person name="Yim W.C."/>
            <person name="Priest H.D."/>
            <person name="Zheng C."/>
            <person name="Woodhouse M."/>
            <person name="Edger P.P."/>
            <person name="Guyot R."/>
            <person name="Guo H.B."/>
            <person name="Guo H."/>
            <person name="Zheng G."/>
            <person name="Singh R."/>
            <person name="Sharma A."/>
            <person name="Min X."/>
            <person name="Zheng Y."/>
            <person name="Lee H."/>
            <person name="Gurtowski J."/>
            <person name="Sedlazeck F.J."/>
            <person name="Harkess A."/>
            <person name="McKain M.R."/>
            <person name="Liao Z."/>
            <person name="Fang J."/>
            <person name="Liu J."/>
            <person name="Zhang X."/>
            <person name="Zhang Q."/>
            <person name="Hu W."/>
            <person name="Qin Y."/>
            <person name="Wang K."/>
            <person name="Chen L.Y."/>
            <person name="Shirley N."/>
            <person name="Lin Y.R."/>
            <person name="Liu L.Y."/>
            <person name="Hernandez A.G."/>
            <person name="Wright C.L."/>
            <person name="Bulone V."/>
            <person name="Tuskan G.A."/>
            <person name="Heath K."/>
            <person name="Zee F."/>
            <person name="Moore P.H."/>
            <person name="Sunkar R."/>
            <person name="Leebens-Mack J.H."/>
            <person name="Mockler T."/>
            <person name="Bennetzen J.L."/>
            <person name="Freeling M."/>
            <person name="Sankoff D."/>
            <person name="Paterson A.H."/>
            <person name="Zhu X."/>
            <person name="Yang X."/>
            <person name="Smith J.A."/>
            <person name="Cushman J.C."/>
            <person name="Paull R.E."/>
            <person name="Yu Q."/>
        </authorList>
    </citation>
    <scope>NUCLEOTIDE SEQUENCE [LARGE SCALE GENOMIC DNA]</scope>
    <source>
        <strain evidence="1">cv. F153</strain>
    </source>
</reference>